<organism evidence="5">
    <name type="scientific">Blastobotrys adeninivorans</name>
    <name type="common">Yeast</name>
    <name type="synonym">Arxula adeninivorans</name>
    <dbReference type="NCBI Taxonomy" id="409370"/>
    <lineage>
        <taxon>Eukaryota</taxon>
        <taxon>Fungi</taxon>
        <taxon>Dikarya</taxon>
        <taxon>Ascomycota</taxon>
        <taxon>Saccharomycotina</taxon>
        <taxon>Dipodascomycetes</taxon>
        <taxon>Dipodascales</taxon>
        <taxon>Trichomonascaceae</taxon>
        <taxon>Blastobotrys</taxon>
    </lineage>
</organism>
<name>A0A060TCE6_BLAAD</name>
<reference evidence="5" key="1">
    <citation type="submission" date="2014-02" db="EMBL/GenBank/DDBJ databases">
        <authorList>
            <person name="Genoscope - CEA"/>
        </authorList>
    </citation>
    <scope>NUCLEOTIDE SEQUENCE</scope>
    <source>
        <strain evidence="5">LS3</strain>
    </source>
</reference>
<comment type="subcellular location">
    <subcellularLocation>
        <location evidence="1">Nucleus</location>
        <location evidence="1">Nucleolus</location>
    </subcellularLocation>
</comment>
<dbReference type="GO" id="GO:0003723">
    <property type="term" value="F:RNA binding"/>
    <property type="evidence" value="ECO:0007669"/>
    <property type="project" value="TreeGrafter"/>
</dbReference>
<feature type="domain" description="Fcf2 pre-rRNA processing C-terminal" evidence="4">
    <location>
        <begin position="128"/>
        <end position="220"/>
    </location>
</feature>
<dbReference type="GO" id="GO:0006396">
    <property type="term" value="P:RNA processing"/>
    <property type="evidence" value="ECO:0007669"/>
    <property type="project" value="TreeGrafter"/>
</dbReference>
<dbReference type="AlphaFoldDB" id="A0A060TCE6"/>
<evidence type="ECO:0000256" key="2">
    <source>
        <dbReference type="ARBA" id="ARBA00023242"/>
    </source>
</evidence>
<dbReference type="PANTHER" id="PTHR21686:SF12">
    <property type="entry name" value="DEOXYNUCLEOTIDYLTRANSFERASE TERMINAL-INTERACTING PROTEIN 2"/>
    <property type="match status" value="1"/>
</dbReference>
<reference evidence="5" key="2">
    <citation type="submission" date="2014-06" db="EMBL/GenBank/DDBJ databases">
        <title>The complete genome of Blastobotrys (Arxula) adeninivorans LS3 - a yeast of biotechnological interest.</title>
        <authorList>
            <person name="Kunze G."/>
            <person name="Gaillardin C."/>
            <person name="Czernicka M."/>
            <person name="Durrens P."/>
            <person name="Martin T."/>
            <person name="Boer E."/>
            <person name="Gabaldon T."/>
            <person name="Cruz J."/>
            <person name="Talla E."/>
            <person name="Marck C."/>
            <person name="Goffeau A."/>
            <person name="Barbe V."/>
            <person name="Baret P."/>
            <person name="Baronian K."/>
            <person name="Beier S."/>
            <person name="Bleykasten C."/>
            <person name="Bode R."/>
            <person name="Casaregola S."/>
            <person name="Despons L."/>
            <person name="Fairhead C."/>
            <person name="Giersberg M."/>
            <person name="Gierski P."/>
            <person name="Hahnel U."/>
            <person name="Hartmann A."/>
            <person name="Jankowska D."/>
            <person name="Jubin C."/>
            <person name="Jung P."/>
            <person name="Lafontaine I."/>
            <person name="Leh-Louis V."/>
            <person name="Lemaire M."/>
            <person name="Marcet-Houben M."/>
            <person name="Mascher M."/>
            <person name="Morel G."/>
            <person name="Richard G.-F."/>
            <person name="Riechen J."/>
            <person name="Sacerdot C."/>
            <person name="Sarkar A."/>
            <person name="Savel G."/>
            <person name="Schacherer J."/>
            <person name="Sherman D."/>
            <person name="Straub M.-L."/>
            <person name="Stein N."/>
            <person name="Thierry A."/>
            <person name="Trautwein-Schult A."/>
            <person name="Westhof E."/>
            <person name="Worch S."/>
            <person name="Dujon B."/>
            <person name="Souciet J.-L."/>
            <person name="Wincker P."/>
            <person name="Scholz U."/>
            <person name="Neuveglise N."/>
        </authorList>
    </citation>
    <scope>NUCLEOTIDE SEQUENCE</scope>
    <source>
        <strain evidence="5">LS3</strain>
    </source>
</reference>
<feature type="region of interest" description="Disordered" evidence="3">
    <location>
        <begin position="76"/>
        <end position="109"/>
    </location>
</feature>
<protein>
    <submittedName>
        <fullName evidence="5">ARAD1D38808p</fullName>
    </submittedName>
</protein>
<dbReference type="InterPro" id="IPR039883">
    <property type="entry name" value="Fcf2/DNTTIP2"/>
</dbReference>
<proteinExistence type="predicted"/>
<evidence type="ECO:0000256" key="3">
    <source>
        <dbReference type="SAM" id="MobiDB-lite"/>
    </source>
</evidence>
<evidence type="ECO:0000259" key="4">
    <source>
        <dbReference type="Pfam" id="PF08698"/>
    </source>
</evidence>
<dbReference type="InterPro" id="IPR014810">
    <property type="entry name" value="Fcf2_C"/>
</dbReference>
<feature type="compositionally biased region" description="Low complexity" evidence="3">
    <location>
        <begin position="17"/>
        <end position="30"/>
    </location>
</feature>
<dbReference type="PANTHER" id="PTHR21686">
    <property type="entry name" value="DEOXYNUCLEOTIDYLTRANSFERASE TERMINAL-INTERACTING PROTEIN 2"/>
    <property type="match status" value="1"/>
</dbReference>
<sequence>MQTRARTRSQTQAAETSSNGSNSPASPPNNHQDDELDIDSLLAAAKTNLASQSSTNEDSYSLEGIRDKWKQMPSLNDTLTLQPNRPSESGVIKLNTTASKTASTTSSSGIRKIVDPVKVKMEEKQKREATAGSKWFNMPKTEVTPDLKRDLQLLQMRSVLDPKRHYKKEKIGVPKYFQRGTIIEGNTEFYSARINKKDRRQTLAEEILADSTSRKYFRRKYGEIQNSKMSGRKAFYKKLKEQRKKI</sequence>
<keyword evidence="2" id="KW-0539">Nucleus</keyword>
<dbReference type="Pfam" id="PF08698">
    <property type="entry name" value="Fcf2"/>
    <property type="match status" value="1"/>
</dbReference>
<feature type="compositionally biased region" description="Low complexity" evidence="3">
    <location>
        <begin position="96"/>
        <end position="108"/>
    </location>
</feature>
<evidence type="ECO:0000313" key="5">
    <source>
        <dbReference type="EMBL" id="CDP38623.1"/>
    </source>
</evidence>
<evidence type="ECO:0000256" key="1">
    <source>
        <dbReference type="ARBA" id="ARBA00004604"/>
    </source>
</evidence>
<gene>
    <name evidence="5" type="ORF">GNLVRS02_ARAD1D38808g</name>
</gene>
<feature type="region of interest" description="Disordered" evidence="3">
    <location>
        <begin position="1"/>
        <end position="38"/>
    </location>
</feature>
<dbReference type="EMBL" id="HG937694">
    <property type="protein sequence ID" value="CDP38623.1"/>
    <property type="molecule type" value="Genomic_DNA"/>
</dbReference>
<feature type="compositionally biased region" description="Polar residues" evidence="3">
    <location>
        <begin position="1"/>
        <end position="16"/>
    </location>
</feature>
<dbReference type="GO" id="GO:0005730">
    <property type="term" value="C:nucleolus"/>
    <property type="evidence" value="ECO:0007669"/>
    <property type="project" value="UniProtKB-SubCell"/>
</dbReference>
<feature type="compositionally biased region" description="Polar residues" evidence="3">
    <location>
        <begin position="76"/>
        <end position="87"/>
    </location>
</feature>
<dbReference type="PhylomeDB" id="A0A060TCE6"/>
<accession>A0A060TCE6</accession>